<keyword evidence="2" id="KW-1185">Reference proteome</keyword>
<dbReference type="HOGENOM" id="CLU_2230356_0_0_2"/>
<protein>
    <submittedName>
        <fullName evidence="1">Uncharacterized protein</fullName>
    </submittedName>
</protein>
<name>A0A0E3QWR1_METBA</name>
<dbReference type="SUPFAM" id="SSF53335">
    <property type="entry name" value="S-adenosyl-L-methionine-dependent methyltransferases"/>
    <property type="match status" value="2"/>
</dbReference>
<evidence type="ECO:0000313" key="2">
    <source>
        <dbReference type="Proteomes" id="UP000033033"/>
    </source>
</evidence>
<dbReference type="EMBL" id="CP009528">
    <property type="protein sequence ID" value="AKB55180.1"/>
    <property type="molecule type" value="Genomic_DNA"/>
</dbReference>
<dbReference type="Proteomes" id="UP000033033">
    <property type="component" value="Chromosome"/>
</dbReference>
<evidence type="ECO:0000313" key="1">
    <source>
        <dbReference type="EMBL" id="AKB55180.1"/>
    </source>
</evidence>
<reference evidence="1 2" key="1">
    <citation type="submission" date="2014-07" db="EMBL/GenBank/DDBJ databases">
        <title>Methanogenic archaea and the global carbon cycle.</title>
        <authorList>
            <person name="Henriksen J.R."/>
            <person name="Luke J."/>
            <person name="Reinhart S."/>
            <person name="Benedict M.N."/>
            <person name="Youngblut N.D."/>
            <person name="Metcalf M.E."/>
            <person name="Whitaker R.J."/>
            <person name="Metcalf W.W."/>
        </authorList>
    </citation>
    <scope>NUCLEOTIDE SEQUENCE [LARGE SCALE GENOMIC DNA]</scope>
    <source>
        <strain evidence="1 2">MS</strain>
    </source>
</reference>
<organism evidence="1 2">
    <name type="scientific">Methanosarcina barkeri MS</name>
    <dbReference type="NCBI Taxonomy" id="1434108"/>
    <lineage>
        <taxon>Archaea</taxon>
        <taxon>Methanobacteriati</taxon>
        <taxon>Methanobacteriota</taxon>
        <taxon>Stenosarchaea group</taxon>
        <taxon>Methanomicrobia</taxon>
        <taxon>Methanosarcinales</taxon>
        <taxon>Methanosarcinaceae</taxon>
        <taxon>Methanosarcina</taxon>
    </lineage>
</organism>
<accession>A0A0E3QWR1</accession>
<dbReference type="InterPro" id="IPR029063">
    <property type="entry name" value="SAM-dependent_MTases_sf"/>
</dbReference>
<dbReference type="KEGG" id="mby:MSBRM_2182"/>
<dbReference type="AlphaFoldDB" id="A0A0E3QWR1"/>
<dbReference type="PATRIC" id="fig|1434108.4.peg.2784"/>
<dbReference type="Gene3D" id="3.40.50.150">
    <property type="entry name" value="Vaccinia Virus protein VP39"/>
    <property type="match status" value="1"/>
</dbReference>
<sequence>MDLGCGPGFFSLAMAKLVGENGKVISVKVISVKVISVKVISVKVISVKVISVKVISVKVISVKVISVKVISVDVQDEMLQILKCKSEREGLSSRIVLHKISFKGF</sequence>
<proteinExistence type="predicted"/>
<gene>
    <name evidence="1" type="ORF">MSBRM_2182</name>
</gene>